<comment type="caution">
    <text evidence="1">The sequence shown here is derived from an EMBL/GenBank/DDBJ whole genome shotgun (WGS) entry which is preliminary data.</text>
</comment>
<organism evidence="1 2">
    <name type="scientific">Streptomyces stephensoniae</name>
    <dbReference type="NCBI Taxonomy" id="3375367"/>
    <lineage>
        <taxon>Bacteria</taxon>
        <taxon>Bacillati</taxon>
        <taxon>Actinomycetota</taxon>
        <taxon>Actinomycetes</taxon>
        <taxon>Kitasatosporales</taxon>
        <taxon>Streptomycetaceae</taxon>
        <taxon>Streptomyces</taxon>
    </lineage>
</organism>
<evidence type="ECO:0008006" key="3">
    <source>
        <dbReference type="Google" id="ProtNLM"/>
    </source>
</evidence>
<protein>
    <recommendedName>
        <fullName evidence="3">Lipoprotein</fullName>
    </recommendedName>
</protein>
<accession>A0ABU2W465</accession>
<evidence type="ECO:0000313" key="1">
    <source>
        <dbReference type="EMBL" id="MDT0492106.1"/>
    </source>
</evidence>
<sequence>MTDEEDARMLPRKRRVTGRRGPGRLVGPVIVASLLFGAVGCADEGEGSGRAKEIQDRSVAPTELCGGKAVSAEAGEALKVITGTTRFEGWSDYPTVAHGAQELRKRLTFAVVGDGDVCRFFPLGDMPDSHFRVTWELVEGALTGEPDPKFTELAMGERALTARDAAFLQFACRSEGIADSPSVLHIQIGVENWAFPKRFRADPKILENAHATVAHSFSLAMAKELGCENDGGLAARPSLDPA</sequence>
<dbReference type="Proteomes" id="UP001180556">
    <property type="component" value="Unassembled WGS sequence"/>
</dbReference>
<dbReference type="RefSeq" id="WP_311600449.1">
    <property type="nucleotide sequence ID" value="NZ_JAVRFG010000019.1"/>
</dbReference>
<keyword evidence="2" id="KW-1185">Reference proteome</keyword>
<reference evidence="2" key="1">
    <citation type="submission" date="2023-07" db="EMBL/GenBank/DDBJ databases">
        <title>30 novel species of actinomycetes from the DSMZ collection.</title>
        <authorList>
            <person name="Nouioui I."/>
        </authorList>
    </citation>
    <scope>NUCLEOTIDE SEQUENCE [LARGE SCALE GENOMIC DNA]</scope>
    <source>
        <strain evidence="2">DSM 40932</strain>
    </source>
</reference>
<proteinExistence type="predicted"/>
<gene>
    <name evidence="1" type="ORF">RM717_16475</name>
</gene>
<evidence type="ECO:0000313" key="2">
    <source>
        <dbReference type="Proteomes" id="UP001180556"/>
    </source>
</evidence>
<name>A0ABU2W465_9ACTN</name>
<dbReference type="EMBL" id="JAVRFG010000019">
    <property type="protein sequence ID" value="MDT0492106.1"/>
    <property type="molecule type" value="Genomic_DNA"/>
</dbReference>